<protein>
    <recommendedName>
        <fullName evidence="2">TnsA endonuclease N-terminal domain-containing protein</fullName>
    </recommendedName>
</protein>
<gene>
    <name evidence="3" type="ORF">MCBMB27_05274</name>
    <name evidence="4" type="ORF">SAMN05192567_11623</name>
</gene>
<dbReference type="Pfam" id="PF08722">
    <property type="entry name" value="Tn7_TnsA-like_N"/>
    <property type="match status" value="1"/>
</dbReference>
<dbReference type="Proteomes" id="UP000199140">
    <property type="component" value="Unassembled WGS sequence"/>
</dbReference>
<feature type="compositionally biased region" description="Polar residues" evidence="1">
    <location>
        <begin position="130"/>
        <end position="141"/>
    </location>
</feature>
<organism evidence="4 6">
    <name type="scientific">Methylobacterium phyllosphaerae</name>
    <dbReference type="NCBI Taxonomy" id="418223"/>
    <lineage>
        <taxon>Bacteria</taxon>
        <taxon>Pseudomonadati</taxon>
        <taxon>Pseudomonadota</taxon>
        <taxon>Alphaproteobacteria</taxon>
        <taxon>Hyphomicrobiales</taxon>
        <taxon>Methylobacteriaceae</taxon>
        <taxon>Methylobacterium</taxon>
    </lineage>
</organism>
<dbReference type="Proteomes" id="UP000185487">
    <property type="component" value="Chromosome"/>
</dbReference>
<dbReference type="EMBL" id="CP015367">
    <property type="protein sequence ID" value="APT34565.1"/>
    <property type="molecule type" value="Genomic_DNA"/>
</dbReference>
<keyword evidence="5" id="KW-1185">Reference proteome</keyword>
<dbReference type="AlphaFoldDB" id="A0AAE8HTW4"/>
<evidence type="ECO:0000313" key="5">
    <source>
        <dbReference type="Proteomes" id="UP000185487"/>
    </source>
</evidence>
<reference evidence="4 6" key="2">
    <citation type="submission" date="2016-10" db="EMBL/GenBank/DDBJ databases">
        <authorList>
            <person name="Varghese N."/>
            <person name="Submissions S."/>
        </authorList>
    </citation>
    <scope>NUCLEOTIDE SEQUENCE [LARGE SCALE GENOMIC DNA]</scope>
    <source>
        <strain evidence="4 6">CBMB27</strain>
    </source>
</reference>
<feature type="region of interest" description="Disordered" evidence="1">
    <location>
        <begin position="109"/>
        <end position="149"/>
    </location>
</feature>
<evidence type="ECO:0000256" key="1">
    <source>
        <dbReference type="SAM" id="MobiDB-lite"/>
    </source>
</evidence>
<evidence type="ECO:0000313" key="6">
    <source>
        <dbReference type="Proteomes" id="UP000199140"/>
    </source>
</evidence>
<dbReference type="EMBL" id="FOPK01000016">
    <property type="protein sequence ID" value="SFH19128.1"/>
    <property type="molecule type" value="Genomic_DNA"/>
</dbReference>
<evidence type="ECO:0000313" key="4">
    <source>
        <dbReference type="EMBL" id="SFH19128.1"/>
    </source>
</evidence>
<dbReference type="RefSeq" id="WP_139231601.1">
    <property type="nucleotide sequence ID" value="NZ_CP015367.1"/>
</dbReference>
<proteinExistence type="predicted"/>
<evidence type="ECO:0000313" key="3">
    <source>
        <dbReference type="EMBL" id="APT34565.1"/>
    </source>
</evidence>
<evidence type="ECO:0000259" key="2">
    <source>
        <dbReference type="Pfam" id="PF08722"/>
    </source>
</evidence>
<accession>A0AAE8HTW4</accession>
<reference evidence="3 5" key="1">
    <citation type="submission" date="2016-04" db="EMBL/GenBank/DDBJ databases">
        <title>Complete genome sequencing and analysis of CBMB27, Methylobacterium phyllosphaerae isolated from leaf tissues of rice (Oryza sativa L.).</title>
        <authorList>
            <person name="Lee Y."/>
            <person name="Hwangbo K."/>
            <person name="Chung H."/>
            <person name="Yoo J."/>
            <person name="Kim K.Y."/>
            <person name="Sa T.M."/>
            <person name="Um Y."/>
            <person name="Madhaiyan M."/>
        </authorList>
    </citation>
    <scope>NUCLEOTIDE SEQUENCE [LARGE SCALE GENOMIC DNA]</scope>
    <source>
        <strain evidence="3 5">CBMB27</strain>
    </source>
</reference>
<dbReference type="InterPro" id="IPR014833">
    <property type="entry name" value="TnsA_N"/>
</dbReference>
<feature type="domain" description="TnsA endonuclease N-terminal" evidence="2">
    <location>
        <begin position="201"/>
        <end position="283"/>
    </location>
</feature>
<sequence length="378" mass="41557">MRTGSTPSKETRLNLSVGDAVALDGIGHPVVDEDVNGYVLQDIATLRSNFVVRDQVTKLVRAGRLKHDGNQSASVQVAIDPIWNDVVTRETVEDDAAYTLRRRHRPGLPFDEDLKFGPQGAAPQSPLPTPQSTLSDQQGTRPKSPWQKLPDLIRGTEVRKIRRRGHIGYTGDVPMTRLRGKVLSAESLLEADFLVVTDAQDDDIVEMAAQPLALPISLNGKPASWIPDYKIVRRTGVRELVEVKPLSKLRTTDPTKQAKVTARLNACRSAARAAGYTFRLVTEQEIRIQPLLYNAKLIHRHMHGFGDRRSIMRAILTLPSLSPASSVAALGSALDEPALALALAIRLDRLGHIRLDRAVQFSKATTFVVLPPSQGEQP</sequence>
<dbReference type="KEGG" id="mphy:MCBMB27_05274"/>
<name>A0AAE8HTW4_9HYPH</name>